<proteinExistence type="predicted"/>
<dbReference type="GO" id="GO:0030170">
    <property type="term" value="F:pyridoxal phosphate binding"/>
    <property type="evidence" value="ECO:0007669"/>
    <property type="project" value="InterPro"/>
</dbReference>
<keyword evidence="1" id="KW-0808">Transferase</keyword>
<accession>A0A328A8A2</accession>
<dbReference type="InterPro" id="IPR005814">
    <property type="entry name" value="Aminotrans_3"/>
</dbReference>
<keyword evidence="2" id="KW-1185">Reference proteome</keyword>
<feature type="non-terminal residue" evidence="1">
    <location>
        <position position="1"/>
    </location>
</feature>
<protein>
    <submittedName>
        <fullName evidence="1">Adenosylmethionine--8-amino-7-oxononanoate aminotransferase BioA</fullName>
    </submittedName>
</protein>
<dbReference type="SUPFAM" id="SSF53383">
    <property type="entry name" value="PLP-dependent transferases"/>
    <property type="match status" value="1"/>
</dbReference>
<dbReference type="OrthoDB" id="9801834at2"/>
<dbReference type="GO" id="GO:0008483">
    <property type="term" value="F:transaminase activity"/>
    <property type="evidence" value="ECO:0007669"/>
    <property type="project" value="UniProtKB-KW"/>
</dbReference>
<dbReference type="Proteomes" id="UP000249254">
    <property type="component" value="Unassembled WGS sequence"/>
</dbReference>
<gene>
    <name evidence="1" type="ORF">DJ017_19950</name>
</gene>
<name>A0A328A8A2_9CAUL</name>
<dbReference type="Pfam" id="PF00202">
    <property type="entry name" value="Aminotran_3"/>
    <property type="match status" value="1"/>
</dbReference>
<dbReference type="InterPro" id="IPR015422">
    <property type="entry name" value="PyrdxlP-dep_Trfase_small"/>
</dbReference>
<dbReference type="Gene3D" id="3.90.1150.10">
    <property type="entry name" value="Aspartate Aminotransferase, domain 1"/>
    <property type="match status" value="1"/>
</dbReference>
<dbReference type="RefSeq" id="WP_133255525.1">
    <property type="nucleotide sequence ID" value="NZ_QFYQ01000018.1"/>
</dbReference>
<comment type="caution">
    <text evidence="1">The sequence shown here is derived from an EMBL/GenBank/DDBJ whole genome shotgun (WGS) entry which is preliminary data.</text>
</comment>
<evidence type="ECO:0000313" key="1">
    <source>
        <dbReference type="EMBL" id="RAK50685.1"/>
    </source>
</evidence>
<dbReference type="AlphaFoldDB" id="A0A328A8A2"/>
<dbReference type="EMBL" id="QFYQ01000018">
    <property type="protein sequence ID" value="RAK50685.1"/>
    <property type="molecule type" value="Genomic_DNA"/>
</dbReference>
<evidence type="ECO:0000313" key="2">
    <source>
        <dbReference type="Proteomes" id="UP000249254"/>
    </source>
</evidence>
<keyword evidence="1" id="KW-0032">Aminotransferase</keyword>
<organism evidence="1 2">
    <name type="scientific">Phenylobacterium soli</name>
    <dbReference type="NCBI Taxonomy" id="2170551"/>
    <lineage>
        <taxon>Bacteria</taxon>
        <taxon>Pseudomonadati</taxon>
        <taxon>Pseudomonadota</taxon>
        <taxon>Alphaproteobacteria</taxon>
        <taxon>Caulobacterales</taxon>
        <taxon>Caulobacteraceae</taxon>
        <taxon>Phenylobacterium</taxon>
    </lineage>
</organism>
<dbReference type="InterPro" id="IPR015424">
    <property type="entry name" value="PyrdxlP-dep_Trfase"/>
</dbReference>
<reference evidence="2" key="1">
    <citation type="submission" date="2018-05" db="EMBL/GenBank/DDBJ databases">
        <authorList>
            <person name="Li X."/>
        </authorList>
    </citation>
    <scope>NUCLEOTIDE SEQUENCE [LARGE SCALE GENOMIC DNA]</scope>
    <source>
        <strain evidence="2">LX32</strain>
    </source>
</reference>
<sequence>FEDGSWRGRVAAIAEGLRAGLEPCRGLPGVVDVRVLGAIGVVEMQAPVPAGELSRRFAELGVWVRPMGRVVYLTPPFVVSAEELDRLTGAIRTLLSS</sequence>